<evidence type="ECO:0000313" key="8">
    <source>
        <dbReference type="EMBL" id="MCE2594662.1"/>
    </source>
</evidence>
<dbReference type="NCBIfam" id="NF008150">
    <property type="entry name" value="PRK10902.1"/>
    <property type="match status" value="1"/>
</dbReference>
<dbReference type="Gene3D" id="3.10.50.40">
    <property type="match status" value="1"/>
</dbReference>
<evidence type="ECO:0000256" key="4">
    <source>
        <dbReference type="ARBA" id="ARBA00023235"/>
    </source>
</evidence>
<dbReference type="Gene3D" id="1.10.287.460">
    <property type="entry name" value="Peptidyl-prolyl cis-trans isomerase, FKBP-type, N-terminal domain"/>
    <property type="match status" value="1"/>
</dbReference>
<dbReference type="InterPro" id="IPR046357">
    <property type="entry name" value="PPIase_dom_sf"/>
</dbReference>
<dbReference type="Pfam" id="PF00254">
    <property type="entry name" value="FKBP_C"/>
    <property type="match status" value="1"/>
</dbReference>
<evidence type="ECO:0000256" key="3">
    <source>
        <dbReference type="ARBA" id="ARBA00023110"/>
    </source>
</evidence>
<feature type="domain" description="PPIase FKBP-type" evidence="7">
    <location>
        <begin position="176"/>
        <end position="261"/>
    </location>
</feature>
<comment type="similarity">
    <text evidence="2 6">Belongs to the FKBP-type PPIase family.</text>
</comment>
<dbReference type="PROSITE" id="PS50059">
    <property type="entry name" value="FKBP_PPIASE"/>
    <property type="match status" value="1"/>
</dbReference>
<dbReference type="Pfam" id="PF01346">
    <property type="entry name" value="FKBP_N"/>
    <property type="match status" value="1"/>
</dbReference>
<evidence type="ECO:0000256" key="1">
    <source>
        <dbReference type="ARBA" id="ARBA00000971"/>
    </source>
</evidence>
<dbReference type="PANTHER" id="PTHR43811">
    <property type="entry name" value="FKBP-TYPE PEPTIDYL-PROLYL CIS-TRANS ISOMERASE FKPA"/>
    <property type="match status" value="1"/>
</dbReference>
<comment type="catalytic activity">
    <reaction evidence="1 5 6">
        <text>[protein]-peptidylproline (omega=180) = [protein]-peptidylproline (omega=0)</text>
        <dbReference type="Rhea" id="RHEA:16237"/>
        <dbReference type="Rhea" id="RHEA-COMP:10747"/>
        <dbReference type="Rhea" id="RHEA-COMP:10748"/>
        <dbReference type="ChEBI" id="CHEBI:83833"/>
        <dbReference type="ChEBI" id="CHEBI:83834"/>
        <dbReference type="EC" id="5.2.1.8"/>
    </reaction>
</comment>
<keyword evidence="9" id="KW-1185">Reference proteome</keyword>
<dbReference type="PANTHER" id="PTHR43811:SF57">
    <property type="entry name" value="FKBP-TYPE PEPTIDYL-PROLYL CIS-TRANS ISOMERASE FKPA-RELATED"/>
    <property type="match status" value="1"/>
</dbReference>
<dbReference type="SUPFAM" id="SSF54534">
    <property type="entry name" value="FKBP-like"/>
    <property type="match status" value="1"/>
</dbReference>
<evidence type="ECO:0000259" key="7">
    <source>
        <dbReference type="PROSITE" id="PS50059"/>
    </source>
</evidence>
<keyword evidence="3 5" id="KW-0697">Rotamase</keyword>
<evidence type="ECO:0000256" key="5">
    <source>
        <dbReference type="PROSITE-ProRule" id="PRU00277"/>
    </source>
</evidence>
<sequence length="275" mass="28920">MNNIFKISLLAGAVLAAAGCNDKSAETAPKVAEVEAVSAAVETAPSAAPAVEFENENAKAAYAIGASVSRYIEKTLAEQEQLGVTLDKEQIIAGISDALRGELKLKDEDVIATLQAYDKKLSEIAQAKQAEATEKAKTEATAYLAENAKKEGVTTTASGLQYQVLTAAEGDKPSAEDTVTVHYEGRLLNGEVFDSSITRGQPATFPLNRVIAGWTEGVQLMSVGSKYQFTIPAELAYGEQGAGNIPPHSALIFDVELISIEKAEAESAVAETPAE</sequence>
<dbReference type="PROSITE" id="PS51257">
    <property type="entry name" value="PROKAR_LIPOPROTEIN"/>
    <property type="match status" value="1"/>
</dbReference>
<evidence type="ECO:0000256" key="2">
    <source>
        <dbReference type="ARBA" id="ARBA00006577"/>
    </source>
</evidence>
<organism evidence="8 9">
    <name type="scientific">Motilimonas cestriensis</name>
    <dbReference type="NCBI Taxonomy" id="2742685"/>
    <lineage>
        <taxon>Bacteria</taxon>
        <taxon>Pseudomonadati</taxon>
        <taxon>Pseudomonadota</taxon>
        <taxon>Gammaproteobacteria</taxon>
        <taxon>Alteromonadales</taxon>
        <taxon>Alteromonadales genera incertae sedis</taxon>
        <taxon>Motilimonas</taxon>
    </lineage>
</organism>
<evidence type="ECO:0000256" key="6">
    <source>
        <dbReference type="RuleBase" id="RU003915"/>
    </source>
</evidence>
<dbReference type="InterPro" id="IPR036944">
    <property type="entry name" value="PPIase_FKBP_N_sf"/>
</dbReference>
<dbReference type="InterPro" id="IPR001179">
    <property type="entry name" value="PPIase_FKBP_dom"/>
</dbReference>
<dbReference type="GO" id="GO:0003755">
    <property type="term" value="F:peptidyl-prolyl cis-trans isomerase activity"/>
    <property type="evidence" value="ECO:0007669"/>
    <property type="project" value="UniProtKB-EC"/>
</dbReference>
<dbReference type="EMBL" id="JAIMJA010000006">
    <property type="protein sequence ID" value="MCE2594662.1"/>
    <property type="molecule type" value="Genomic_DNA"/>
</dbReference>
<evidence type="ECO:0000313" key="9">
    <source>
        <dbReference type="Proteomes" id="UP001201273"/>
    </source>
</evidence>
<accession>A0ABS8W8H4</accession>
<name>A0ABS8W8H4_9GAMM</name>
<dbReference type="EC" id="5.2.1.8" evidence="6"/>
<reference evidence="8 9" key="1">
    <citation type="journal article" date="2022" name="Environ. Microbiol. Rep.">
        <title>Eco-phylogenetic analyses reveal divergent evolution of vitamin B12 metabolism in the marine bacterial family 'Psychromonadaceae'.</title>
        <authorList>
            <person name="Jin X."/>
            <person name="Yang Y."/>
            <person name="Cao H."/>
            <person name="Gao B."/>
            <person name="Zhao Z."/>
        </authorList>
    </citation>
    <scope>NUCLEOTIDE SEQUENCE [LARGE SCALE GENOMIC DNA]</scope>
    <source>
        <strain evidence="8 9">MKS20</strain>
    </source>
</reference>
<gene>
    <name evidence="8" type="primary">fkpA</name>
    <name evidence="8" type="ORF">K6Y31_07520</name>
</gene>
<dbReference type="RefSeq" id="WP_233052194.1">
    <property type="nucleotide sequence ID" value="NZ_JAIMJA010000006.1"/>
</dbReference>
<protein>
    <recommendedName>
        <fullName evidence="6">Peptidyl-prolyl cis-trans isomerase</fullName>
        <ecNumber evidence="6">5.2.1.8</ecNumber>
    </recommendedName>
</protein>
<comment type="caution">
    <text evidence="8">The sequence shown here is derived from an EMBL/GenBank/DDBJ whole genome shotgun (WGS) entry which is preliminary data.</text>
</comment>
<dbReference type="InterPro" id="IPR000774">
    <property type="entry name" value="PPIase_FKBP_N"/>
</dbReference>
<keyword evidence="4 5" id="KW-0413">Isomerase</keyword>
<dbReference type="Proteomes" id="UP001201273">
    <property type="component" value="Unassembled WGS sequence"/>
</dbReference>
<proteinExistence type="inferred from homology"/>